<comment type="caution">
    <text evidence="3">The sequence shown here is derived from an EMBL/GenBank/DDBJ whole genome shotgun (WGS) entry which is preliminary data.</text>
</comment>
<keyword evidence="2" id="KW-0812">Transmembrane</keyword>
<evidence type="ECO:0000256" key="1">
    <source>
        <dbReference type="SAM" id="MobiDB-lite"/>
    </source>
</evidence>
<keyword evidence="2" id="KW-0472">Membrane</keyword>
<accession>A0A917DJN4</accession>
<organism evidence="3 4">
    <name type="scientific">Croceicoccus pelagius</name>
    <dbReference type="NCBI Taxonomy" id="1703341"/>
    <lineage>
        <taxon>Bacteria</taxon>
        <taxon>Pseudomonadati</taxon>
        <taxon>Pseudomonadota</taxon>
        <taxon>Alphaproteobacteria</taxon>
        <taxon>Sphingomonadales</taxon>
        <taxon>Erythrobacteraceae</taxon>
        <taxon>Croceicoccus</taxon>
    </lineage>
</organism>
<evidence type="ECO:0000313" key="4">
    <source>
        <dbReference type="Proteomes" id="UP000598997"/>
    </source>
</evidence>
<dbReference type="SUPFAM" id="SSF53474">
    <property type="entry name" value="alpha/beta-Hydrolases"/>
    <property type="match status" value="1"/>
</dbReference>
<dbReference type="AlphaFoldDB" id="A0A917DJN4"/>
<dbReference type="InterPro" id="IPR029058">
    <property type="entry name" value="AB_hydrolase_fold"/>
</dbReference>
<dbReference type="OrthoDB" id="9794645at2"/>
<keyword evidence="4" id="KW-1185">Reference proteome</keyword>
<gene>
    <name evidence="3" type="ORF">GCM10010989_19320</name>
</gene>
<dbReference type="InterPro" id="IPR021440">
    <property type="entry name" value="DUF3089"/>
</dbReference>
<feature type="transmembrane region" description="Helical" evidence="2">
    <location>
        <begin position="5"/>
        <end position="26"/>
    </location>
</feature>
<dbReference type="Proteomes" id="UP000598997">
    <property type="component" value="Unassembled WGS sequence"/>
</dbReference>
<dbReference type="RefSeq" id="WP_066761135.1">
    <property type="nucleotide sequence ID" value="NZ_BMIO01000005.1"/>
</dbReference>
<name>A0A917DJN4_9SPHN</name>
<proteinExistence type="predicted"/>
<dbReference type="Pfam" id="PF11288">
    <property type="entry name" value="DUF3089"/>
    <property type="match status" value="1"/>
</dbReference>
<keyword evidence="2" id="KW-1133">Transmembrane helix</keyword>
<evidence type="ECO:0000313" key="3">
    <source>
        <dbReference type="EMBL" id="GGD45297.1"/>
    </source>
</evidence>
<evidence type="ECO:0000256" key="2">
    <source>
        <dbReference type="SAM" id="Phobius"/>
    </source>
</evidence>
<evidence type="ECO:0008006" key="5">
    <source>
        <dbReference type="Google" id="ProtNLM"/>
    </source>
</evidence>
<sequence>MVRKFLYFIAFCIVLVIIAGFILTIWSKELTELAFTPKGDFVAQDPLTGNAYEDPAMWISRPGNSSSDPARWRPDSLPRTETPARSAVFFVHPTSYLARDAWNAPLDDETANSGAELFVRGLASPFNRSVEIWAPRYRQAAVGAFLASGENTTKAFDLAYNDLAQAFDYFVATTGKDVPIVLAGHSQGALHLKRILAEKVAGTPLADRVVAAYIAGWPVSMERDLPAMGLPACATDSQSGCVLSWQSYAEPADAELLFDAYERGPTLDGKPLTKADTLCTNPILGTVGGDAPASDNLGTLVPNGNFTGGEIVVGAVPARCSEDNLLLIGDPPEMGNAVLPGNNYHVYDIPLFWMNVRQDFARREAGWLKTHGGGAPGAPATAAAQ</sequence>
<feature type="region of interest" description="Disordered" evidence="1">
    <location>
        <begin position="53"/>
        <end position="79"/>
    </location>
</feature>
<dbReference type="Gene3D" id="3.40.50.1820">
    <property type="entry name" value="alpha/beta hydrolase"/>
    <property type="match status" value="1"/>
</dbReference>
<protein>
    <recommendedName>
        <fullName evidence="5">DUF3089 domain-containing protein</fullName>
    </recommendedName>
</protein>
<dbReference type="EMBL" id="BMIO01000005">
    <property type="protein sequence ID" value="GGD45297.1"/>
    <property type="molecule type" value="Genomic_DNA"/>
</dbReference>
<reference evidence="3 4" key="1">
    <citation type="journal article" date="2014" name="Int. J. Syst. Evol. Microbiol.">
        <title>Complete genome sequence of Corynebacterium casei LMG S-19264T (=DSM 44701T), isolated from a smear-ripened cheese.</title>
        <authorList>
            <consortium name="US DOE Joint Genome Institute (JGI-PGF)"/>
            <person name="Walter F."/>
            <person name="Albersmeier A."/>
            <person name="Kalinowski J."/>
            <person name="Ruckert C."/>
        </authorList>
    </citation>
    <scope>NUCLEOTIDE SEQUENCE [LARGE SCALE GENOMIC DNA]</scope>
    <source>
        <strain evidence="3 4">CGMCC 1.15358</strain>
    </source>
</reference>